<comment type="caution">
    <text evidence="4">The sequence shown here is derived from an EMBL/GenBank/DDBJ whole genome shotgun (WGS) entry which is preliminary data.</text>
</comment>
<dbReference type="CDD" id="cd01081">
    <property type="entry name" value="Aldose_epim"/>
    <property type="match status" value="1"/>
</dbReference>
<dbReference type="Proteomes" id="UP000628448">
    <property type="component" value="Unassembled WGS sequence"/>
</dbReference>
<comment type="subunit">
    <text evidence="2">Monomer.</text>
</comment>
<sequence>MACSVSITKQGEENIILLQDNISGCTAEIYSFGALLNTFAVPVDHKPVNVIDGFISMQDAVANVSKGFKSTKLSPFVCRLKNGEYTFNSVAHKIKKFYMGSAAIHGLLFDQSFKVKEHGADEHAAYVVLLYTYNKTDEGFPFGFEMEVTYKLHEENRLLLSTKVTNKAGTAIPISDGWHPYFTFGVKVDELLVQFNSRRMVVFDNGLLPTGDLVPYTTFARTKRFGNTALDNCFELAATNEVSCTIRNPFNGLQLSITPAASYPYLQIFTPNDRRSIAIENLSSVPDAFNNGIGLIVLPPGNATTFETTYQLAIV</sequence>
<proteinExistence type="predicted"/>
<dbReference type="SUPFAM" id="SSF74650">
    <property type="entry name" value="Galactose mutarotase-like"/>
    <property type="match status" value="1"/>
</dbReference>
<reference evidence="4" key="1">
    <citation type="submission" date="2020-11" db="EMBL/GenBank/DDBJ databases">
        <title>Bacterial whole genome sequence for Panacibacter sp. DH6.</title>
        <authorList>
            <person name="Le V."/>
            <person name="Ko S."/>
            <person name="Ahn C.-Y."/>
            <person name="Oh H.-M."/>
        </authorList>
    </citation>
    <scope>NUCLEOTIDE SEQUENCE</scope>
    <source>
        <strain evidence="4">DH6</strain>
    </source>
</reference>
<dbReference type="Gene3D" id="2.70.98.10">
    <property type="match status" value="1"/>
</dbReference>
<evidence type="ECO:0000256" key="1">
    <source>
        <dbReference type="ARBA" id="ARBA00001913"/>
    </source>
</evidence>
<comment type="cofactor">
    <cofactor evidence="1">
        <name>Ca(2+)</name>
        <dbReference type="ChEBI" id="CHEBI:29108"/>
    </cofactor>
</comment>
<evidence type="ECO:0000256" key="3">
    <source>
        <dbReference type="ARBA" id="ARBA00022837"/>
    </source>
</evidence>
<keyword evidence="3" id="KW-0106">Calcium</keyword>
<dbReference type="InterPro" id="IPR011013">
    <property type="entry name" value="Gal_mutarotase_sf_dom"/>
</dbReference>
<evidence type="ECO:0000313" key="5">
    <source>
        <dbReference type="Proteomes" id="UP000628448"/>
    </source>
</evidence>
<evidence type="ECO:0000313" key="4">
    <source>
        <dbReference type="EMBL" id="MBG9376251.1"/>
    </source>
</evidence>
<dbReference type="GO" id="GO:0004034">
    <property type="term" value="F:aldose 1-epimerase activity"/>
    <property type="evidence" value="ECO:0007669"/>
    <property type="project" value="TreeGrafter"/>
</dbReference>
<dbReference type="InterPro" id="IPR008183">
    <property type="entry name" value="Aldose_1/G6P_1-epimerase"/>
</dbReference>
<dbReference type="PANTHER" id="PTHR10091">
    <property type="entry name" value="ALDOSE-1-EPIMERASE"/>
    <property type="match status" value="1"/>
</dbReference>
<gene>
    <name evidence="4" type="ORF">I5907_08390</name>
</gene>
<name>A0A931E694_9BACT</name>
<dbReference type="AlphaFoldDB" id="A0A931E694"/>
<protein>
    <submittedName>
        <fullName evidence="4">Aldose 1-epimerase</fullName>
    </submittedName>
</protein>
<evidence type="ECO:0000256" key="2">
    <source>
        <dbReference type="ARBA" id="ARBA00011245"/>
    </source>
</evidence>
<dbReference type="Pfam" id="PF01263">
    <property type="entry name" value="Aldose_epim"/>
    <property type="match status" value="1"/>
</dbReference>
<accession>A0A931E694</accession>
<dbReference type="RefSeq" id="WP_196990266.1">
    <property type="nucleotide sequence ID" value="NZ_JADWYR010000001.1"/>
</dbReference>
<dbReference type="GO" id="GO:0033499">
    <property type="term" value="P:galactose catabolic process via UDP-galactose, Leloir pathway"/>
    <property type="evidence" value="ECO:0007669"/>
    <property type="project" value="TreeGrafter"/>
</dbReference>
<dbReference type="InterPro" id="IPR014718">
    <property type="entry name" value="GH-type_carb-bd"/>
</dbReference>
<dbReference type="EMBL" id="JADWYR010000001">
    <property type="protein sequence ID" value="MBG9376251.1"/>
    <property type="molecule type" value="Genomic_DNA"/>
</dbReference>
<keyword evidence="5" id="KW-1185">Reference proteome</keyword>
<dbReference type="GO" id="GO:0006006">
    <property type="term" value="P:glucose metabolic process"/>
    <property type="evidence" value="ECO:0007669"/>
    <property type="project" value="TreeGrafter"/>
</dbReference>
<dbReference type="GO" id="GO:0030246">
    <property type="term" value="F:carbohydrate binding"/>
    <property type="evidence" value="ECO:0007669"/>
    <property type="project" value="InterPro"/>
</dbReference>
<dbReference type="PANTHER" id="PTHR10091:SF0">
    <property type="entry name" value="GALACTOSE MUTAROTASE"/>
    <property type="match status" value="1"/>
</dbReference>
<organism evidence="4 5">
    <name type="scientific">Panacibacter microcysteis</name>
    <dbReference type="NCBI Taxonomy" id="2793269"/>
    <lineage>
        <taxon>Bacteria</taxon>
        <taxon>Pseudomonadati</taxon>
        <taxon>Bacteroidota</taxon>
        <taxon>Chitinophagia</taxon>
        <taxon>Chitinophagales</taxon>
        <taxon>Chitinophagaceae</taxon>
        <taxon>Panacibacter</taxon>
    </lineage>
</organism>